<keyword evidence="3" id="KW-1185">Reference proteome</keyword>
<feature type="non-terminal residue" evidence="2">
    <location>
        <position position="1"/>
    </location>
</feature>
<gene>
    <name evidence="2" type="ORF">DS031_22995</name>
    <name evidence="1" type="ORF">DS031_23255</name>
</gene>
<evidence type="ECO:0000313" key="2">
    <source>
        <dbReference type="EMBL" id="RBW67304.1"/>
    </source>
</evidence>
<organism evidence="2 3">
    <name type="scientific">Bacillus taeanensis</name>
    <dbReference type="NCBI Taxonomy" id="273032"/>
    <lineage>
        <taxon>Bacteria</taxon>
        <taxon>Bacillati</taxon>
        <taxon>Bacillota</taxon>
        <taxon>Bacilli</taxon>
        <taxon>Bacillales</taxon>
        <taxon>Bacillaceae</taxon>
        <taxon>Bacillus</taxon>
    </lineage>
</organism>
<protein>
    <submittedName>
        <fullName evidence="2">Sodium:alanine symporter family protein</fullName>
    </submittedName>
</protein>
<evidence type="ECO:0000313" key="1">
    <source>
        <dbReference type="EMBL" id="RBW67272.1"/>
    </source>
</evidence>
<dbReference type="OrthoDB" id="9804874at2"/>
<dbReference type="EMBL" id="QOCW01000049">
    <property type="protein sequence ID" value="RBW67272.1"/>
    <property type="molecule type" value="Genomic_DNA"/>
</dbReference>
<sequence length="54" mass="6145">RIAFAALNDYMKQKKAGKDPVFHVSNIPGLKNVECWGGDEEQSLKKNERVQRSL</sequence>
<evidence type="ECO:0000313" key="3">
    <source>
        <dbReference type="Proteomes" id="UP000253314"/>
    </source>
</evidence>
<dbReference type="EMBL" id="QOCW01000043">
    <property type="protein sequence ID" value="RBW67304.1"/>
    <property type="molecule type" value="Genomic_DNA"/>
</dbReference>
<accession>A0A366XT29</accession>
<name>A0A366XT29_9BACI</name>
<dbReference type="AlphaFoldDB" id="A0A366XT29"/>
<dbReference type="Proteomes" id="UP000253314">
    <property type="component" value="Unassembled WGS sequence"/>
</dbReference>
<comment type="caution">
    <text evidence="2">The sequence shown here is derived from an EMBL/GenBank/DDBJ whole genome shotgun (WGS) entry which is preliminary data.</text>
</comment>
<reference evidence="2 3" key="1">
    <citation type="submission" date="2018-07" db="EMBL/GenBank/DDBJ databases">
        <title>Lottiidibacillus patelloidae gen. nov., sp. nov., isolated from the intestinal tract of a marine limpet and the reclassification of B. taeanensis BH030017T, B. algicola KMM 3737T and B. hwajinpoensis SW-72T as genus Lottiidibacillus.</title>
        <authorList>
            <person name="Liu R."/>
            <person name="Huang Z."/>
        </authorList>
    </citation>
    <scope>NUCLEOTIDE SEQUENCE [LARGE SCALE GENOMIC DNA]</scope>
    <source>
        <strain evidence="2 3">BH030017</strain>
    </source>
</reference>
<proteinExistence type="predicted"/>